<sequence>MNSLEALTRLQELKVKIERSHPPQLQIQQLNHEFDLLKGFLLSSPFAFDSVKSLVSEVEYQLKMLQ</sequence>
<protein>
    <submittedName>
        <fullName evidence="1">Uncharacterized protein</fullName>
    </submittedName>
</protein>
<evidence type="ECO:0000313" key="2">
    <source>
        <dbReference type="Proteomes" id="UP000001572"/>
    </source>
</evidence>
<accession>A6TMJ7</accession>
<dbReference type="AlphaFoldDB" id="A6TMJ7"/>
<name>A6TMJ7_ALKMQ</name>
<dbReference type="EMBL" id="CP000724">
    <property type="protein sequence ID" value="ABR47415.1"/>
    <property type="molecule type" value="Genomic_DNA"/>
</dbReference>
<evidence type="ECO:0000313" key="1">
    <source>
        <dbReference type="EMBL" id="ABR47415.1"/>
    </source>
</evidence>
<organism evidence="1 2">
    <name type="scientific">Alkaliphilus metalliredigens (strain QYMF)</name>
    <dbReference type="NCBI Taxonomy" id="293826"/>
    <lineage>
        <taxon>Bacteria</taxon>
        <taxon>Bacillati</taxon>
        <taxon>Bacillota</taxon>
        <taxon>Clostridia</taxon>
        <taxon>Peptostreptococcales</taxon>
        <taxon>Natronincolaceae</taxon>
        <taxon>Alkaliphilus</taxon>
    </lineage>
</organism>
<reference evidence="2" key="1">
    <citation type="journal article" date="2016" name="Genome Announc.">
        <title>Complete genome sequence of Alkaliphilus metalliredigens strain QYMF, an alkaliphilic and metal-reducing bacterium isolated from borax-contaminated leachate ponds.</title>
        <authorList>
            <person name="Hwang C."/>
            <person name="Copeland A."/>
            <person name="Lucas S."/>
            <person name="Lapidus A."/>
            <person name="Barry K."/>
            <person name="Detter J.C."/>
            <person name="Glavina Del Rio T."/>
            <person name="Hammon N."/>
            <person name="Israni S."/>
            <person name="Dalin E."/>
            <person name="Tice H."/>
            <person name="Pitluck S."/>
            <person name="Chertkov O."/>
            <person name="Brettin T."/>
            <person name="Bruce D."/>
            <person name="Han C."/>
            <person name="Schmutz J."/>
            <person name="Larimer F."/>
            <person name="Land M.L."/>
            <person name="Hauser L."/>
            <person name="Kyrpides N."/>
            <person name="Mikhailova N."/>
            <person name="Ye Q."/>
            <person name="Zhou J."/>
            <person name="Richardson P."/>
            <person name="Fields M.W."/>
        </authorList>
    </citation>
    <scope>NUCLEOTIDE SEQUENCE [LARGE SCALE GENOMIC DNA]</scope>
    <source>
        <strain evidence="2">QYMF</strain>
    </source>
</reference>
<dbReference type="Proteomes" id="UP000001572">
    <property type="component" value="Chromosome"/>
</dbReference>
<proteinExistence type="predicted"/>
<gene>
    <name evidence="1" type="ordered locus">Amet_1207</name>
</gene>
<keyword evidence="2" id="KW-1185">Reference proteome</keyword>
<dbReference type="RefSeq" id="WP_012062456.1">
    <property type="nucleotide sequence ID" value="NC_009633.1"/>
</dbReference>
<dbReference type="OrthoDB" id="1957994at2"/>
<dbReference type="HOGENOM" id="CLU_2821572_0_0_9"/>
<dbReference type="KEGG" id="amt:Amet_1207"/>